<keyword evidence="3" id="KW-1185">Reference proteome</keyword>
<name>A0A7H1C8Z3_9MONO</name>
<evidence type="ECO:0000256" key="1">
    <source>
        <dbReference type="SAM" id="MobiDB-lite"/>
    </source>
</evidence>
<feature type="compositionally biased region" description="Basic and acidic residues" evidence="1">
    <location>
        <begin position="180"/>
        <end position="241"/>
    </location>
</feature>
<reference evidence="2" key="1">
    <citation type="journal article" date="2020" name="Viruses">
        <title>Depicting the RNA Virome of Hematophagous Arthropods from Belgrade, Serbia.</title>
        <authorList>
            <person name="Stanojevic M."/>
            <person name="Li K."/>
            <person name="Stamenkovic G."/>
            <person name="Ilic B."/>
            <person name="Paunovic M."/>
            <person name="Pesic B."/>
            <person name="Maslovara I.D."/>
            <person name="Siljic M."/>
            <person name="Cirkovic V."/>
            <person name="Zhang Y."/>
        </authorList>
    </citation>
    <scope>NUCLEOTIDE SEQUENCE</scope>
    <source>
        <strain evidence="2">1</strain>
    </source>
</reference>
<dbReference type="EMBL" id="MT822181">
    <property type="protein sequence ID" value="QNS17448.1"/>
    <property type="molecule type" value="Viral_cRNA"/>
</dbReference>
<protein>
    <submittedName>
        <fullName evidence="2">Uncharacterized protein</fullName>
    </submittedName>
</protein>
<feature type="region of interest" description="Disordered" evidence="1">
    <location>
        <begin position="319"/>
        <end position="358"/>
    </location>
</feature>
<proteinExistence type="predicted"/>
<organism evidence="2 3">
    <name type="scientific">Serbia mononega-like virus 1</name>
    <dbReference type="NCBI Taxonomy" id="2771455"/>
    <lineage>
        <taxon>Viruses</taxon>
        <taxon>Riboviria</taxon>
        <taxon>Orthornavirae</taxon>
        <taxon>Negarnaviricota</taxon>
        <taxon>Haploviricotina</taxon>
        <taxon>Monjiviricetes</taxon>
        <taxon>Mononegavirales</taxon>
        <taxon>Xinmoviridae</taxon>
        <taxon>Culivirus</taxon>
        <taxon>Culivirus belgradiense</taxon>
    </lineage>
</organism>
<feature type="compositionally biased region" description="Polar residues" evidence="1">
    <location>
        <begin position="243"/>
        <end position="260"/>
    </location>
</feature>
<sequence>MNRLSQLLEDFTPLDLSILTEENLRNKDLICFLWFFPTVVASAITCDENAVCAAFLKKCFAGHEYVQKKKVKKANISDIEMRYQPRICIPPRYQSLFVVRSSVDRKKMLSFGAHAKHLVDVDDLCPLTDKWVQGILALSIYHLAPEILLVSANDDFVSLSNAALAKLEHEWKGYTRKPGKKDQAVKDGTSSKEKKKRSGQDKEVADLPKGNNKESSADQKETDDGGGKGEGEREEDKKEEVPESQSTGAESDKPSSNQNGDGVVNKLKEPREDPKGNYDDDIRALEKIMLEVIEEKDNVQDEEVKVGGQVDGVQVQIGEGSTSTSQHTEATGSTTVPSLENSSNLTSQPSGSAGNREPLKAGIMTSKEAEMIAKLRIIPDHEKVPSFLHYISKKEFEDILSKRMVDREEEVEGNFETLFPVLPPPPGGTKLACGHNCTKCATTSPDHMKNVDLMIRDVISKSRDTVWLWVNDYKHLARIMLDQFGYPAVLNAYQEPNTRQFDMIALHSWSGAALSYISSTQALTSAEIKRILVIPKEVSLEDRIKSAIEPLNLDADLSANIRQIRDQVQLLITKKVSVETGLQNFSNISTRSDLPEEVKNLLDSVLTPTDDAAQGLPEVTKSPATGLVAPDGTLYSADSVLIDTATGKGYIYKTVGDPPFEEFVKVYL</sequence>
<feature type="compositionally biased region" description="Polar residues" evidence="1">
    <location>
        <begin position="321"/>
        <end position="353"/>
    </location>
</feature>
<evidence type="ECO:0000313" key="3">
    <source>
        <dbReference type="Proteomes" id="UP001229759"/>
    </source>
</evidence>
<dbReference type="Proteomes" id="UP001229759">
    <property type="component" value="Segment"/>
</dbReference>
<accession>A0A7H1C8Z3</accession>
<feature type="compositionally biased region" description="Basic and acidic residues" evidence="1">
    <location>
        <begin position="266"/>
        <end position="279"/>
    </location>
</feature>
<feature type="region of interest" description="Disordered" evidence="1">
    <location>
        <begin position="175"/>
        <end position="279"/>
    </location>
</feature>
<evidence type="ECO:0000313" key="2">
    <source>
        <dbReference type="EMBL" id="QNS17448.1"/>
    </source>
</evidence>